<name>A0A086A989_9FLAO</name>
<evidence type="ECO:0000313" key="2">
    <source>
        <dbReference type="Proteomes" id="UP000028705"/>
    </source>
</evidence>
<dbReference type="eggNOG" id="ENOG502ZSH5">
    <property type="taxonomic scope" value="Bacteria"/>
</dbReference>
<evidence type="ECO:0000313" key="1">
    <source>
        <dbReference type="EMBL" id="KFF13253.1"/>
    </source>
</evidence>
<organism evidence="1 2">
    <name type="scientific">Chryseobacterium soli</name>
    <dbReference type="NCBI Taxonomy" id="445961"/>
    <lineage>
        <taxon>Bacteria</taxon>
        <taxon>Pseudomonadati</taxon>
        <taxon>Bacteroidota</taxon>
        <taxon>Flavobacteriia</taxon>
        <taxon>Flavobacteriales</taxon>
        <taxon>Weeksellaceae</taxon>
        <taxon>Chryseobacterium group</taxon>
        <taxon>Chryseobacterium</taxon>
    </lineage>
</organism>
<dbReference type="STRING" id="445961.IW15_05500"/>
<proteinExistence type="predicted"/>
<dbReference type="AlphaFoldDB" id="A0A086A989"/>
<accession>A0A086A989</accession>
<gene>
    <name evidence="1" type="ORF">IW15_05500</name>
</gene>
<dbReference type="RefSeq" id="WP_034709904.1">
    <property type="nucleotide sequence ID" value="NZ_JPRH01000002.1"/>
</dbReference>
<dbReference type="OrthoDB" id="1213636at2"/>
<keyword evidence="2" id="KW-1185">Reference proteome</keyword>
<protein>
    <submittedName>
        <fullName evidence="1">Uncharacterized protein</fullName>
    </submittedName>
</protein>
<dbReference type="Proteomes" id="UP000028705">
    <property type="component" value="Unassembled WGS sequence"/>
</dbReference>
<reference evidence="1 2" key="1">
    <citation type="submission" date="2014-07" db="EMBL/GenBank/DDBJ databases">
        <title>Genome of Chryseobacterium soli DSM 19298.</title>
        <authorList>
            <person name="Stropko S.J."/>
            <person name="Pipes S.E."/>
            <person name="Newman J."/>
        </authorList>
    </citation>
    <scope>NUCLEOTIDE SEQUENCE [LARGE SCALE GENOMIC DNA]</scope>
    <source>
        <strain evidence="1 2">DSM 19298</strain>
    </source>
</reference>
<comment type="caution">
    <text evidence="1">The sequence shown here is derived from an EMBL/GenBank/DDBJ whole genome shotgun (WGS) entry which is preliminary data.</text>
</comment>
<dbReference type="EMBL" id="JPRH01000002">
    <property type="protein sequence ID" value="KFF13253.1"/>
    <property type="molecule type" value="Genomic_DNA"/>
</dbReference>
<sequence length="267" mass="31956">MDHDQNDSTFKIAHNFLRSYLDKDPLYSDEEIQEQKKSELENRFDYKFILDLDFREYLESVSFEHHTNKDFTATYPVMVENGLHYLHHKDKKHSFSVLREYHNSLYQANFDINRITKPFNEFFNKNYFHLAGVMNLKNNSILILPFFSEISYYKDFCVFCCTMHPDNQEDVGSFIKKLFYFDAKGRFIKEEKGHIPNHIPTVAFNEQDNTFTEISVKYAEKIHSHTLYTVEEGQTFSVVNHQNEFLIDGFYEKLFVNDSLDYVFTQH</sequence>